<dbReference type="InterPro" id="IPR035919">
    <property type="entry name" value="EAL_sf"/>
</dbReference>
<dbReference type="KEGG" id="fal:FRAAL6490"/>
<dbReference type="PANTHER" id="PTHR33121:SF76">
    <property type="entry name" value="SIGNALING PROTEIN"/>
    <property type="match status" value="1"/>
</dbReference>
<dbReference type="PANTHER" id="PTHR33121">
    <property type="entry name" value="CYCLIC DI-GMP PHOSPHODIESTERASE PDEF"/>
    <property type="match status" value="1"/>
</dbReference>
<accession>Q0RBS1</accession>
<dbReference type="HOGENOM" id="CLU_031868_0_0_11"/>
<protein>
    <recommendedName>
        <fullName evidence="1">EAL domain-containing protein</fullName>
    </recommendedName>
</protein>
<evidence type="ECO:0000259" key="1">
    <source>
        <dbReference type="PROSITE" id="PS50883"/>
    </source>
</evidence>
<dbReference type="GO" id="GO:0071111">
    <property type="term" value="F:cyclic-guanylate-specific phosphodiesterase activity"/>
    <property type="evidence" value="ECO:0007669"/>
    <property type="project" value="InterPro"/>
</dbReference>
<dbReference type="InterPro" id="IPR001633">
    <property type="entry name" value="EAL_dom"/>
</dbReference>
<dbReference type="Proteomes" id="UP000000657">
    <property type="component" value="Chromosome"/>
</dbReference>
<dbReference type="SUPFAM" id="SSF141868">
    <property type="entry name" value="EAL domain-like"/>
    <property type="match status" value="1"/>
</dbReference>
<feature type="domain" description="EAL" evidence="1">
    <location>
        <begin position="10"/>
        <end position="257"/>
    </location>
</feature>
<dbReference type="eggNOG" id="COG2200">
    <property type="taxonomic scope" value="Bacteria"/>
</dbReference>
<dbReference type="InterPro" id="IPR019278">
    <property type="entry name" value="DICT_dom"/>
</dbReference>
<keyword evidence="3" id="KW-1185">Reference proteome</keyword>
<dbReference type="eggNOG" id="COG4250">
    <property type="taxonomic scope" value="Bacteria"/>
</dbReference>
<dbReference type="CDD" id="cd01948">
    <property type="entry name" value="EAL"/>
    <property type="match status" value="1"/>
</dbReference>
<reference evidence="2 3" key="1">
    <citation type="journal article" date="2007" name="Genome Res.">
        <title>Genome characteristics of facultatively symbiotic Frankia sp. strains reflect host range and host plant biogeography.</title>
        <authorList>
            <person name="Normand P."/>
            <person name="Lapierre P."/>
            <person name="Tisa L.S."/>
            <person name="Gogarten J.P."/>
            <person name="Alloisio N."/>
            <person name="Bagnarol E."/>
            <person name="Bassi C.A."/>
            <person name="Berry A.M."/>
            <person name="Bickhart D.M."/>
            <person name="Choisne N."/>
            <person name="Couloux A."/>
            <person name="Cournoyer B."/>
            <person name="Cruveiller S."/>
            <person name="Daubin V."/>
            <person name="Demange N."/>
            <person name="Francino M.P."/>
            <person name="Goltsman E."/>
            <person name="Huang Y."/>
            <person name="Kopp O.R."/>
            <person name="Labarre L."/>
            <person name="Lapidus A."/>
            <person name="Lavire C."/>
            <person name="Marechal J."/>
            <person name="Martinez M."/>
            <person name="Mastronunzio J.E."/>
            <person name="Mullin B.C."/>
            <person name="Niemann J."/>
            <person name="Pujic P."/>
            <person name="Rawnsley T."/>
            <person name="Rouy Z."/>
            <person name="Schenowitz C."/>
            <person name="Sellstedt A."/>
            <person name="Tavares F."/>
            <person name="Tomkins J.P."/>
            <person name="Vallenet D."/>
            <person name="Valverde C."/>
            <person name="Wall L.G."/>
            <person name="Wang Y."/>
            <person name="Medigue C."/>
            <person name="Benson D.R."/>
        </authorList>
    </citation>
    <scope>NUCLEOTIDE SEQUENCE [LARGE SCALE GENOMIC DNA]</scope>
    <source>
        <strain evidence="3">DSM 45986 / CECT 9034 / ACN14a</strain>
    </source>
</reference>
<dbReference type="Pfam" id="PF00563">
    <property type="entry name" value="EAL"/>
    <property type="match status" value="1"/>
</dbReference>
<proteinExistence type="predicted"/>
<dbReference type="Pfam" id="PF10069">
    <property type="entry name" value="DICT"/>
    <property type="match status" value="1"/>
</dbReference>
<evidence type="ECO:0000313" key="2">
    <source>
        <dbReference type="EMBL" id="CAJ65113.1"/>
    </source>
</evidence>
<sequence length="421" mass="45136">MQMAVRMPVDRRRRCDLAEILAAGALVPSYQPLVDLESGEVVGYEALARWPGLGPVDPISAFAEAQAQGRLADLDWACRLAALRGALDVSLGNEQTLFINLTASSCVTSQPPAVATLVDEAVHKLRVVLELTENSLSRQPSELLRTIRWARDRGWGIALDDVGVNPDSLALLPFVAPDVIKLDLSLVQHSPQPQQARTITAIMAHAERTGAVILAEGVETPAHLEQALAFGARYGQGWLFGRPGPLPAAASAARLPFTKRPAQAPTTPFELVRESRDLRVGRKKLLLAISHEIERQAMTLGDPPVLLSAFETADTFTPATSQRYACLAVACPFVGVLAADLRPGRCPGVRDICLTAADPLVGEWVVTAVGPHYASALIARDLVDAGPDGDRRFAFVITHDRETVVSAGRSLMARITDAAPT</sequence>
<organism evidence="2 3">
    <name type="scientific">Frankia alni (strain DSM 45986 / CECT 9034 / ACN14a)</name>
    <dbReference type="NCBI Taxonomy" id="326424"/>
    <lineage>
        <taxon>Bacteria</taxon>
        <taxon>Bacillati</taxon>
        <taxon>Actinomycetota</taxon>
        <taxon>Actinomycetes</taxon>
        <taxon>Frankiales</taxon>
        <taxon>Frankiaceae</taxon>
        <taxon>Frankia</taxon>
    </lineage>
</organism>
<name>Q0RBS1_FRAAA</name>
<dbReference type="Gene3D" id="3.20.20.450">
    <property type="entry name" value="EAL domain"/>
    <property type="match status" value="1"/>
</dbReference>
<dbReference type="AlphaFoldDB" id="Q0RBS1"/>
<gene>
    <name evidence="2" type="ordered locus">FRAAL6490</name>
</gene>
<dbReference type="STRING" id="326424.FRAAL6490"/>
<dbReference type="InterPro" id="IPR050706">
    <property type="entry name" value="Cyclic-di-GMP_PDE-like"/>
</dbReference>
<dbReference type="PROSITE" id="PS50883">
    <property type="entry name" value="EAL"/>
    <property type="match status" value="1"/>
</dbReference>
<evidence type="ECO:0000313" key="3">
    <source>
        <dbReference type="Proteomes" id="UP000000657"/>
    </source>
</evidence>
<dbReference type="EMBL" id="CT573213">
    <property type="protein sequence ID" value="CAJ65113.1"/>
    <property type="molecule type" value="Genomic_DNA"/>
</dbReference>
<dbReference type="SMART" id="SM00052">
    <property type="entry name" value="EAL"/>
    <property type="match status" value="1"/>
</dbReference>